<reference evidence="10" key="1">
    <citation type="journal article" date="2021" name="IMA Fungus">
        <title>Genomic characterization of three marine fungi, including Emericellopsis atlantica sp. nov. with signatures of a generalist lifestyle and marine biomass degradation.</title>
        <authorList>
            <person name="Hagestad O.C."/>
            <person name="Hou L."/>
            <person name="Andersen J.H."/>
            <person name="Hansen E.H."/>
            <person name="Altermark B."/>
            <person name="Li C."/>
            <person name="Kuhnert E."/>
            <person name="Cox R.J."/>
            <person name="Crous P.W."/>
            <person name="Spatafora J.W."/>
            <person name="Lail K."/>
            <person name="Amirebrahimi M."/>
            <person name="Lipzen A."/>
            <person name="Pangilinan J."/>
            <person name="Andreopoulos W."/>
            <person name="Hayes R.D."/>
            <person name="Ng V."/>
            <person name="Grigoriev I.V."/>
            <person name="Jackson S.A."/>
            <person name="Sutton T.D.S."/>
            <person name="Dobson A.D.W."/>
            <person name="Rama T."/>
        </authorList>
    </citation>
    <scope>NUCLEOTIDE SEQUENCE</scope>
    <source>
        <strain evidence="10">TRa3180A</strain>
    </source>
</reference>
<dbReference type="Gene3D" id="1.10.240.10">
    <property type="entry name" value="Tyrosyl-Transfer RNA Synthetase"/>
    <property type="match status" value="1"/>
</dbReference>
<dbReference type="PRINTS" id="PR01040">
    <property type="entry name" value="TRNASYNTHTYR"/>
</dbReference>
<dbReference type="GO" id="GO:0005739">
    <property type="term" value="C:mitochondrion"/>
    <property type="evidence" value="ECO:0007669"/>
    <property type="project" value="TreeGrafter"/>
</dbReference>
<dbReference type="EMBL" id="MU253858">
    <property type="protein sequence ID" value="KAG9245225.1"/>
    <property type="molecule type" value="Genomic_DNA"/>
</dbReference>
<comment type="caution">
    <text evidence="10">The sequence shown here is derived from an EMBL/GenBank/DDBJ whole genome shotgun (WGS) entry which is preliminary data.</text>
</comment>
<dbReference type="Pfam" id="PF00579">
    <property type="entry name" value="tRNA-synt_1b"/>
    <property type="match status" value="1"/>
</dbReference>
<dbReference type="CDD" id="cd00805">
    <property type="entry name" value="TyrRS_core"/>
    <property type="match status" value="1"/>
</dbReference>
<evidence type="ECO:0000256" key="3">
    <source>
        <dbReference type="ARBA" id="ARBA00022741"/>
    </source>
</evidence>
<dbReference type="InterPro" id="IPR014729">
    <property type="entry name" value="Rossmann-like_a/b/a_fold"/>
</dbReference>
<dbReference type="InterPro" id="IPR032005">
    <property type="entry name" value="TyrRSs_C"/>
</dbReference>
<dbReference type="GO" id="GO:0005829">
    <property type="term" value="C:cytosol"/>
    <property type="evidence" value="ECO:0007669"/>
    <property type="project" value="TreeGrafter"/>
</dbReference>
<organism evidence="10 11">
    <name type="scientific">Calycina marina</name>
    <dbReference type="NCBI Taxonomy" id="1763456"/>
    <lineage>
        <taxon>Eukaryota</taxon>
        <taxon>Fungi</taxon>
        <taxon>Dikarya</taxon>
        <taxon>Ascomycota</taxon>
        <taxon>Pezizomycotina</taxon>
        <taxon>Leotiomycetes</taxon>
        <taxon>Helotiales</taxon>
        <taxon>Pezizellaceae</taxon>
        <taxon>Calycina</taxon>
    </lineage>
</organism>
<dbReference type="InterPro" id="IPR002307">
    <property type="entry name" value="Tyr-tRNA-ligase"/>
</dbReference>
<dbReference type="PROSITE" id="PS00178">
    <property type="entry name" value="AA_TRNA_LIGASE_I"/>
    <property type="match status" value="1"/>
</dbReference>
<dbReference type="PANTHER" id="PTHR11766:SF0">
    <property type="entry name" value="TYROSINE--TRNA LIGASE, MITOCHONDRIAL"/>
    <property type="match status" value="1"/>
</dbReference>
<evidence type="ECO:0000259" key="9">
    <source>
        <dbReference type="Pfam" id="PF16714"/>
    </source>
</evidence>
<protein>
    <recommendedName>
        <fullName evidence="8">Tyrosine--tRNA ligase</fullName>
        <ecNumber evidence="8">6.1.1.1</ecNumber>
    </recommendedName>
    <alternativeName>
        <fullName evidence="8">Tyrosyl-tRNA synthetase</fullName>
    </alternativeName>
</protein>
<accession>A0A9P7Z5E2</accession>
<dbReference type="InterPro" id="IPR001412">
    <property type="entry name" value="aa-tRNA-synth_I_CS"/>
</dbReference>
<dbReference type="InterPro" id="IPR024088">
    <property type="entry name" value="Tyr-tRNA-ligase_bac-type"/>
</dbReference>
<dbReference type="Pfam" id="PF16714">
    <property type="entry name" value="TyrRSs_C"/>
    <property type="match status" value="1"/>
</dbReference>
<dbReference type="GO" id="GO:0003723">
    <property type="term" value="F:RNA binding"/>
    <property type="evidence" value="ECO:0007669"/>
    <property type="project" value="InterPro"/>
</dbReference>
<dbReference type="PANTHER" id="PTHR11766">
    <property type="entry name" value="TYROSYL-TRNA SYNTHETASE"/>
    <property type="match status" value="1"/>
</dbReference>
<proteinExistence type="inferred from homology"/>
<dbReference type="GO" id="GO:0004831">
    <property type="term" value="F:tyrosine-tRNA ligase activity"/>
    <property type="evidence" value="ECO:0007669"/>
    <property type="project" value="UniProtKB-EC"/>
</dbReference>
<evidence type="ECO:0000256" key="4">
    <source>
        <dbReference type="ARBA" id="ARBA00022840"/>
    </source>
</evidence>
<dbReference type="FunFam" id="3.40.50.620:FF:000227">
    <property type="entry name" value="Tyrosine--tRNA ligase"/>
    <property type="match status" value="1"/>
</dbReference>
<evidence type="ECO:0000256" key="5">
    <source>
        <dbReference type="ARBA" id="ARBA00022917"/>
    </source>
</evidence>
<keyword evidence="2 8" id="KW-0436">Ligase</keyword>
<evidence type="ECO:0000256" key="6">
    <source>
        <dbReference type="ARBA" id="ARBA00023146"/>
    </source>
</evidence>
<sequence>MAKLPSLARSSTICARCAFRAASAPQRTTKRWIGIKMLGKMADAEASWVDKSMRIRAGKEKSMLTILEERQLVEALTGKRDDIDNMLTEHRLGAYVGIDPTAASLHVGHMLPLMSLFWMYVHGYQAVTLLGGTTAKIGDPTGRDAAREKVHRTVRVQNMANMHFQLKALWVNVEAYGRKYGYTWEWAWKRALLNNTTWFQSLTWEEALQIIGHTPTGPMLAKRTVKNKLGRGESGLTYAELSYPLMQAWDWWHMYNTLGVRMQIGGSDQYGNITAGIQAVKHIAVHHPSPETPKKTTEPPFGFTTPLLTTSSGAKFGKSAGNAIWLDSNLTSTFDLYKYFLGTTDADVDINQLLEEHTKDPSKRVAQHKLAAEFVELVHGAAEAKRTVKEHQALFQKKPLQIEQSQTQITDPVGASVLQGAQVNLNNRPVAHLKLPRSFIQTKSIGKILHACGLAVSAAEGHRLASQQSVYIGGGADRQMKPMSDGAVNWNIIRTWAPEETRKFLVHDTLLFLRRGKNNIRFIEVVDDDDYERLGLRFPGDGKGEIDLTVKQVERPPSAIVSGTEPLLPDPKIDPKINFRPALENVKRELMESKWTPSGALRIREEREDFKDEDLDVDPDDRIEALQRNLELEKKKEKLKYDVKHAVKGKFTGHGRPREPAPRY</sequence>
<evidence type="ECO:0000256" key="7">
    <source>
        <dbReference type="ARBA" id="ARBA00048248"/>
    </source>
</evidence>
<feature type="domain" description="Tyrosyl-tRNA synthetase C-terminal" evidence="9">
    <location>
        <begin position="424"/>
        <end position="541"/>
    </location>
</feature>
<comment type="catalytic activity">
    <reaction evidence="7 8">
        <text>tRNA(Tyr) + L-tyrosine + ATP = L-tyrosyl-tRNA(Tyr) + AMP + diphosphate + H(+)</text>
        <dbReference type="Rhea" id="RHEA:10220"/>
        <dbReference type="Rhea" id="RHEA-COMP:9706"/>
        <dbReference type="Rhea" id="RHEA-COMP:9707"/>
        <dbReference type="ChEBI" id="CHEBI:15378"/>
        <dbReference type="ChEBI" id="CHEBI:30616"/>
        <dbReference type="ChEBI" id="CHEBI:33019"/>
        <dbReference type="ChEBI" id="CHEBI:58315"/>
        <dbReference type="ChEBI" id="CHEBI:78442"/>
        <dbReference type="ChEBI" id="CHEBI:78536"/>
        <dbReference type="ChEBI" id="CHEBI:456215"/>
        <dbReference type="EC" id="6.1.1.1"/>
    </reaction>
</comment>
<dbReference type="GO" id="GO:0005524">
    <property type="term" value="F:ATP binding"/>
    <property type="evidence" value="ECO:0007669"/>
    <property type="project" value="UniProtKB-KW"/>
</dbReference>
<dbReference type="Proteomes" id="UP000887226">
    <property type="component" value="Unassembled WGS sequence"/>
</dbReference>
<keyword evidence="5 8" id="KW-0648">Protein biosynthesis</keyword>
<dbReference type="AlphaFoldDB" id="A0A9P7Z5E2"/>
<keyword evidence="4 8" id="KW-0067">ATP-binding</keyword>
<dbReference type="SUPFAM" id="SSF52374">
    <property type="entry name" value="Nucleotidylyl transferase"/>
    <property type="match status" value="1"/>
</dbReference>
<dbReference type="EC" id="6.1.1.1" evidence="8"/>
<evidence type="ECO:0000256" key="8">
    <source>
        <dbReference type="RuleBase" id="RU361234"/>
    </source>
</evidence>
<keyword evidence="3 8" id="KW-0547">Nucleotide-binding</keyword>
<keyword evidence="6 8" id="KW-0030">Aminoacyl-tRNA synthetase</keyword>
<dbReference type="OrthoDB" id="337870at2759"/>
<evidence type="ECO:0000256" key="1">
    <source>
        <dbReference type="ARBA" id="ARBA00005594"/>
    </source>
</evidence>
<dbReference type="Gene3D" id="3.40.50.620">
    <property type="entry name" value="HUPs"/>
    <property type="match status" value="1"/>
</dbReference>
<name>A0A9P7Z5E2_9HELO</name>
<evidence type="ECO:0000313" key="11">
    <source>
        <dbReference type="Proteomes" id="UP000887226"/>
    </source>
</evidence>
<evidence type="ECO:0000313" key="10">
    <source>
        <dbReference type="EMBL" id="KAG9245225.1"/>
    </source>
</evidence>
<dbReference type="NCBIfam" id="TIGR00234">
    <property type="entry name" value="tyrS"/>
    <property type="match status" value="1"/>
</dbReference>
<gene>
    <name evidence="10" type="ORF">BJ878DRAFT_534035</name>
</gene>
<keyword evidence="11" id="KW-1185">Reference proteome</keyword>
<comment type="similarity">
    <text evidence="1 8">Belongs to the class-I aminoacyl-tRNA synthetase family.</text>
</comment>
<evidence type="ECO:0000256" key="2">
    <source>
        <dbReference type="ARBA" id="ARBA00022598"/>
    </source>
</evidence>
<dbReference type="GO" id="GO:0006437">
    <property type="term" value="P:tyrosyl-tRNA aminoacylation"/>
    <property type="evidence" value="ECO:0007669"/>
    <property type="project" value="InterPro"/>
</dbReference>
<dbReference type="InterPro" id="IPR002305">
    <property type="entry name" value="aa-tRNA-synth_Ic"/>
</dbReference>